<gene>
    <name evidence="7" type="ORF">Q8F55_007723</name>
</gene>
<keyword evidence="4 5" id="KW-0472">Membrane</keyword>
<dbReference type="Pfam" id="PF13664">
    <property type="entry name" value="DUF4149"/>
    <property type="match status" value="1"/>
</dbReference>
<reference evidence="7 8" key="1">
    <citation type="submission" date="2023-08" db="EMBL/GenBank/DDBJ databases">
        <title>Annotated Genome Sequence of Vanrija albida AlHP1.</title>
        <authorList>
            <person name="Herzog R."/>
        </authorList>
    </citation>
    <scope>NUCLEOTIDE SEQUENCE [LARGE SCALE GENOMIC DNA]</scope>
    <source>
        <strain evidence="7 8">AlHP1</strain>
    </source>
</reference>
<evidence type="ECO:0000313" key="7">
    <source>
        <dbReference type="EMBL" id="KAL1406040.1"/>
    </source>
</evidence>
<proteinExistence type="predicted"/>
<evidence type="ECO:0000313" key="8">
    <source>
        <dbReference type="Proteomes" id="UP001565368"/>
    </source>
</evidence>
<feature type="domain" description="TMEM205-like" evidence="6">
    <location>
        <begin position="20"/>
        <end position="129"/>
    </location>
</feature>
<dbReference type="RefSeq" id="XP_069205984.1">
    <property type="nucleotide sequence ID" value="XM_069356143.1"/>
</dbReference>
<dbReference type="InterPro" id="IPR053009">
    <property type="entry name" value="Xanthocillin_Biosynth-Assoc"/>
</dbReference>
<dbReference type="InterPro" id="IPR025423">
    <property type="entry name" value="TMEM205-like"/>
</dbReference>
<dbReference type="PANTHER" id="PTHR23241">
    <property type="entry name" value="LATE EMBRYOGENESIS ABUNDANT PLANTS LEA-RELATED"/>
    <property type="match status" value="1"/>
</dbReference>
<dbReference type="EMBL" id="JBBXJM010000006">
    <property type="protein sequence ID" value="KAL1406040.1"/>
    <property type="molecule type" value="Genomic_DNA"/>
</dbReference>
<comment type="caution">
    <text evidence="7">The sequence shown here is derived from an EMBL/GenBank/DDBJ whole genome shotgun (WGS) entry which is preliminary data.</text>
</comment>
<feature type="transmembrane region" description="Helical" evidence="5">
    <location>
        <begin position="58"/>
        <end position="77"/>
    </location>
</feature>
<evidence type="ECO:0000256" key="1">
    <source>
        <dbReference type="ARBA" id="ARBA00004370"/>
    </source>
</evidence>
<evidence type="ECO:0000256" key="3">
    <source>
        <dbReference type="ARBA" id="ARBA00022989"/>
    </source>
</evidence>
<keyword evidence="3 5" id="KW-1133">Transmembrane helix</keyword>
<comment type="subcellular location">
    <subcellularLocation>
        <location evidence="1">Membrane</location>
    </subcellularLocation>
</comment>
<evidence type="ECO:0000256" key="2">
    <source>
        <dbReference type="ARBA" id="ARBA00022692"/>
    </source>
</evidence>
<keyword evidence="8" id="KW-1185">Reference proteome</keyword>
<dbReference type="GeneID" id="95988766"/>
<protein>
    <recommendedName>
        <fullName evidence="6">TMEM205-like domain-containing protein</fullName>
    </recommendedName>
</protein>
<feature type="transmembrane region" description="Helical" evidence="5">
    <location>
        <begin position="97"/>
        <end position="118"/>
    </location>
</feature>
<evidence type="ECO:0000256" key="4">
    <source>
        <dbReference type="ARBA" id="ARBA00023136"/>
    </source>
</evidence>
<evidence type="ECO:0000256" key="5">
    <source>
        <dbReference type="SAM" id="Phobius"/>
    </source>
</evidence>
<feature type="transmembrane region" description="Helical" evidence="5">
    <location>
        <begin position="158"/>
        <end position="180"/>
    </location>
</feature>
<accession>A0ABR3PUH6</accession>
<dbReference type="PANTHER" id="PTHR23241:SF102">
    <property type="entry name" value="LD23009P"/>
    <property type="match status" value="1"/>
</dbReference>
<sequence>MSGVINKALAPFTLKGFYLLTWGTALGTNVWQTVSSFKAFGTLDRKTFGQLQAQLQPLYFAASTALTGALLGAHLYFHPNLVGSVLKAPHWWQLEEGVQGLLILAGFVPQLANLLVVGPKAVQVSLERHRLEAAEGKAYSDANPSEAMVKLNKDFSTLHGIASSLNLVSFLGLTGLGLAVSL</sequence>
<name>A0ABR3PUH6_9TREE</name>
<keyword evidence="2 5" id="KW-0812">Transmembrane</keyword>
<evidence type="ECO:0000259" key="6">
    <source>
        <dbReference type="Pfam" id="PF13664"/>
    </source>
</evidence>
<dbReference type="Proteomes" id="UP001565368">
    <property type="component" value="Unassembled WGS sequence"/>
</dbReference>
<organism evidence="7 8">
    <name type="scientific">Vanrija albida</name>
    <dbReference type="NCBI Taxonomy" id="181172"/>
    <lineage>
        <taxon>Eukaryota</taxon>
        <taxon>Fungi</taxon>
        <taxon>Dikarya</taxon>
        <taxon>Basidiomycota</taxon>
        <taxon>Agaricomycotina</taxon>
        <taxon>Tremellomycetes</taxon>
        <taxon>Trichosporonales</taxon>
        <taxon>Trichosporonaceae</taxon>
        <taxon>Vanrija</taxon>
    </lineage>
</organism>